<organism evidence="1 2">
    <name type="scientific">Vararia minispora EC-137</name>
    <dbReference type="NCBI Taxonomy" id="1314806"/>
    <lineage>
        <taxon>Eukaryota</taxon>
        <taxon>Fungi</taxon>
        <taxon>Dikarya</taxon>
        <taxon>Basidiomycota</taxon>
        <taxon>Agaricomycotina</taxon>
        <taxon>Agaricomycetes</taxon>
        <taxon>Russulales</taxon>
        <taxon>Lachnocladiaceae</taxon>
        <taxon>Vararia</taxon>
    </lineage>
</organism>
<keyword evidence="2" id="KW-1185">Reference proteome</keyword>
<dbReference type="EMBL" id="MU273661">
    <property type="protein sequence ID" value="KAI0029695.1"/>
    <property type="molecule type" value="Genomic_DNA"/>
</dbReference>
<name>A0ACB8QDR6_9AGAM</name>
<evidence type="ECO:0000313" key="2">
    <source>
        <dbReference type="Proteomes" id="UP000814128"/>
    </source>
</evidence>
<dbReference type="Proteomes" id="UP000814128">
    <property type="component" value="Unassembled WGS sequence"/>
</dbReference>
<reference evidence="1" key="1">
    <citation type="submission" date="2021-02" db="EMBL/GenBank/DDBJ databases">
        <authorList>
            <consortium name="DOE Joint Genome Institute"/>
            <person name="Ahrendt S."/>
            <person name="Looney B.P."/>
            <person name="Miyauchi S."/>
            <person name="Morin E."/>
            <person name="Drula E."/>
            <person name="Courty P.E."/>
            <person name="Chicoki N."/>
            <person name="Fauchery L."/>
            <person name="Kohler A."/>
            <person name="Kuo A."/>
            <person name="Labutti K."/>
            <person name="Pangilinan J."/>
            <person name="Lipzen A."/>
            <person name="Riley R."/>
            <person name="Andreopoulos W."/>
            <person name="He G."/>
            <person name="Johnson J."/>
            <person name="Barry K.W."/>
            <person name="Grigoriev I.V."/>
            <person name="Nagy L."/>
            <person name="Hibbett D."/>
            <person name="Henrissat B."/>
            <person name="Matheny P.B."/>
            <person name="Labbe J."/>
            <person name="Martin F."/>
        </authorList>
    </citation>
    <scope>NUCLEOTIDE SEQUENCE</scope>
    <source>
        <strain evidence="1">EC-137</strain>
    </source>
</reference>
<protein>
    <submittedName>
        <fullName evidence="1">OPT oligopeptide transporter protein-domain-containing protein</fullName>
    </submittedName>
</protein>
<comment type="caution">
    <text evidence="1">The sequence shown here is derived from an EMBL/GenBank/DDBJ whole genome shotgun (WGS) entry which is preliminary data.</text>
</comment>
<gene>
    <name evidence="1" type="ORF">K488DRAFT_55812</name>
</gene>
<sequence>MLRPQQGSIRSTYVESESDFDPNFDADHAEFDDDSPYPEVRAAVANYDDPEMAASTIRAWTLGIVWAMILPGINQFFLFRYPSIYVTSLVAQLLSFPMGRLWARFVPRVTVFGLSLNPGSVFTIKEHVLVTIMAGVGAQSAYATEIVAVQKVYFGQSYNFIYSWMLVMSTQLIGFSIGGIARRFLVSPPSMIWPNTLVMCALFNTLHSLTYSGAGVRSGISRERFFAYACAGAMLWYFVPGYLFQALSFFTWMCWILPRNVVVNQLFGYRSGLGYSLISFDWSQIAYIGSPLATPWWSCANVFISFVLFYWILTPALYYTNVWWSSYLPLSSRNAYDNTGQVYDLERILNPDGTLNEVAYQSYSPLFLSTTFAVSYGLSFASITATVVHALIYFYKPIKRHFGQSLREQPDIHAQLMARYRQGAYFPEWWYACIFVVTFTFGCLCIKLWPTGMTIWAFIIALIIGMYPRRRRVGMIQAITNKQVGLNVLSELLIGFMLPGKPVAMMMCTWAYITMSQAMTFTADFKLGHYMKVPPIPMFFAQIVSTIVAGTTQLGVQTWHRPWNMTFCRGLCSANQPQRFICPNISVFGTASIIWGVIGPQNQFARGQIYYGLVFFFIVGAMAPIIIRLITKRYPHHWLNYAKYAPLPPLIFAGLQNLPPANASNYVTWALTGFIFQYLIRRRHFSFWAKYNYVLSAALETGTALGTIIVFFCLQYPMSGNIGIGTIGAWWGNTVFMRTADWNGTAFKILPEGQKFGHVSLHHPTCDMADVVI</sequence>
<reference evidence="1" key="2">
    <citation type="journal article" date="2022" name="New Phytol.">
        <title>Evolutionary transition to the ectomycorrhizal habit in the genomes of a hyperdiverse lineage of mushroom-forming fungi.</title>
        <authorList>
            <person name="Looney B."/>
            <person name="Miyauchi S."/>
            <person name="Morin E."/>
            <person name="Drula E."/>
            <person name="Courty P.E."/>
            <person name="Kohler A."/>
            <person name="Kuo A."/>
            <person name="LaButti K."/>
            <person name="Pangilinan J."/>
            <person name="Lipzen A."/>
            <person name="Riley R."/>
            <person name="Andreopoulos W."/>
            <person name="He G."/>
            <person name="Johnson J."/>
            <person name="Nolan M."/>
            <person name="Tritt A."/>
            <person name="Barry K.W."/>
            <person name="Grigoriev I.V."/>
            <person name="Nagy L.G."/>
            <person name="Hibbett D."/>
            <person name="Henrissat B."/>
            <person name="Matheny P.B."/>
            <person name="Labbe J."/>
            <person name="Martin F.M."/>
        </authorList>
    </citation>
    <scope>NUCLEOTIDE SEQUENCE</scope>
    <source>
        <strain evidence="1">EC-137</strain>
    </source>
</reference>
<accession>A0ACB8QDR6</accession>
<evidence type="ECO:0000313" key="1">
    <source>
        <dbReference type="EMBL" id="KAI0029695.1"/>
    </source>
</evidence>
<proteinExistence type="predicted"/>